<evidence type="ECO:0000313" key="2">
    <source>
        <dbReference type="Proteomes" id="UP000320293"/>
    </source>
</evidence>
<comment type="caution">
    <text evidence="1">The sequence shown here is derived from an EMBL/GenBank/DDBJ whole genome shotgun (WGS) entry which is preliminary data.</text>
</comment>
<sequence length="92" mass="10429">MRSRMQSEALEKVKEALVKSISPLIPQSEKGNLASIMGLIEITLKSTISENTSTNKLKMNKKEAKRRLHNLIMAKTANYAPGWLYRSLKEKL</sequence>
<dbReference type="EMBL" id="SFBF01000112">
    <property type="protein sequence ID" value="TRU50299.1"/>
    <property type="molecule type" value="Genomic_DNA"/>
</dbReference>
<gene>
    <name evidence="1" type="ORF">EWV91_06245</name>
</gene>
<evidence type="ECO:0000313" key="1">
    <source>
        <dbReference type="EMBL" id="TRU50299.1"/>
    </source>
</evidence>
<reference evidence="1 2" key="1">
    <citation type="submission" date="2019-01" db="EMBL/GenBank/DDBJ databases">
        <title>Coherence of Microcystis species and biogeography revealed through population genomics.</title>
        <authorList>
            <person name="Perez-Carrascal O.M."/>
            <person name="Terrat Y."/>
            <person name="Giani A."/>
            <person name="Fortin N."/>
            <person name="Tromas N."/>
            <person name="Shapiro B.J."/>
        </authorList>
    </citation>
    <scope>NUCLEOTIDE SEQUENCE [LARGE SCALE GENOMIC DNA]</scope>
    <source>
        <strain evidence="1">Ma_QC_Ca_00000000_S207</strain>
    </source>
</reference>
<name>A0A552FU94_MICAE</name>
<proteinExistence type="predicted"/>
<dbReference type="AlphaFoldDB" id="A0A552FU94"/>
<accession>A0A552FU94</accession>
<dbReference type="Proteomes" id="UP000320293">
    <property type="component" value="Unassembled WGS sequence"/>
</dbReference>
<organism evidence="1 2">
    <name type="scientific">Microcystis aeruginosa Ma_QC_Ca_00000000_S207</name>
    <dbReference type="NCBI Taxonomy" id="2486251"/>
    <lineage>
        <taxon>Bacteria</taxon>
        <taxon>Bacillati</taxon>
        <taxon>Cyanobacteriota</taxon>
        <taxon>Cyanophyceae</taxon>
        <taxon>Oscillatoriophycideae</taxon>
        <taxon>Chroococcales</taxon>
        <taxon>Microcystaceae</taxon>
        <taxon>Microcystis</taxon>
    </lineage>
</organism>
<protein>
    <submittedName>
        <fullName evidence="1">Uncharacterized protein</fullName>
    </submittedName>
</protein>